<evidence type="ECO:0000256" key="6">
    <source>
        <dbReference type="ARBA" id="ARBA00022679"/>
    </source>
</evidence>
<dbReference type="PANTHER" id="PTHR44936">
    <property type="entry name" value="SENSOR PROTEIN CREC"/>
    <property type="match status" value="1"/>
</dbReference>
<evidence type="ECO:0000256" key="5">
    <source>
        <dbReference type="ARBA" id="ARBA00022553"/>
    </source>
</evidence>
<dbReference type="CDD" id="cd06225">
    <property type="entry name" value="HAMP"/>
    <property type="match status" value="1"/>
</dbReference>
<evidence type="ECO:0000256" key="4">
    <source>
        <dbReference type="ARBA" id="ARBA00022475"/>
    </source>
</evidence>
<dbReference type="Pfam" id="PF00672">
    <property type="entry name" value="HAMP"/>
    <property type="match status" value="1"/>
</dbReference>
<dbReference type="Pfam" id="PF00512">
    <property type="entry name" value="HisKA"/>
    <property type="match status" value="1"/>
</dbReference>
<dbReference type="PANTHER" id="PTHR44936:SF10">
    <property type="entry name" value="SENSOR PROTEIN RSTB"/>
    <property type="match status" value="1"/>
</dbReference>
<dbReference type="SUPFAM" id="SSF55874">
    <property type="entry name" value="ATPase domain of HSP90 chaperone/DNA topoisomerase II/histidine kinase"/>
    <property type="match status" value="1"/>
</dbReference>
<feature type="domain" description="Histidine kinase" evidence="11">
    <location>
        <begin position="254"/>
        <end position="465"/>
    </location>
</feature>
<dbReference type="Gene3D" id="1.10.8.500">
    <property type="entry name" value="HAMP domain in histidine kinase"/>
    <property type="match status" value="1"/>
</dbReference>
<dbReference type="Pfam" id="PF02518">
    <property type="entry name" value="HATPase_c"/>
    <property type="match status" value="1"/>
</dbReference>
<dbReference type="SMART" id="SM00387">
    <property type="entry name" value="HATPase_c"/>
    <property type="match status" value="1"/>
</dbReference>
<evidence type="ECO:0000256" key="3">
    <source>
        <dbReference type="ARBA" id="ARBA00012438"/>
    </source>
</evidence>
<evidence type="ECO:0000256" key="2">
    <source>
        <dbReference type="ARBA" id="ARBA00004651"/>
    </source>
</evidence>
<accession>A0A5M8B005</accession>
<dbReference type="InterPro" id="IPR050980">
    <property type="entry name" value="2C_sensor_his_kinase"/>
</dbReference>
<dbReference type="InterPro" id="IPR036890">
    <property type="entry name" value="HATPase_C_sf"/>
</dbReference>
<sequence length="491" mass="53357">MASLPLFWRNFLAFWAGMAAIVAIGMALTASVAWYRFQALDGLNPASLTYDALQIARTQGRPGLERWVRAMDSRFSALQIYLVDEHNVDILGRRLPTRVHDWVSTLERPRHALDASAPLDHDRGTLPLAPGASVSWWDPQAIPLPDGEDLLMVFLPFDSSRWEMLHLSPVMLALGLFALAVSAPLCWALTRHVTAPVRSLREAVRALAGGDLRARMPPAMASRADELGHLARDFDSMAARLEALVRSRERMLRNIAHELRSPLARLQVSSELARRDDGRLSVQLDRIEREIERLDGLVAHTLTLARLGAKGLPLQPLELVGVVDAVVEDARFEAAARGVSVEWTAPPPAMVMGDRVRLSSAIDNVLRNAIRHTDPGAPIRVTLRTAGDRLELDIVDGGPGVPPDALPHLFEPFYRVRDGARPDSEGSGLGLSIAMASIAAHGGGIAARNALPRGLWVGMWLPRAVDQSGSRGTTLPAASRALARAASTSTS</sequence>
<dbReference type="PROSITE" id="PS50885">
    <property type="entry name" value="HAMP"/>
    <property type="match status" value="1"/>
</dbReference>
<keyword evidence="7" id="KW-0547">Nucleotide-binding</keyword>
<dbReference type="GO" id="GO:0000155">
    <property type="term" value="F:phosphorelay sensor kinase activity"/>
    <property type="evidence" value="ECO:0007669"/>
    <property type="project" value="InterPro"/>
</dbReference>
<keyword evidence="10" id="KW-0812">Transmembrane</keyword>
<evidence type="ECO:0000256" key="10">
    <source>
        <dbReference type="SAM" id="Phobius"/>
    </source>
</evidence>
<keyword evidence="10" id="KW-0472">Membrane</keyword>
<dbReference type="CDD" id="cd00075">
    <property type="entry name" value="HATPase"/>
    <property type="match status" value="1"/>
</dbReference>
<protein>
    <recommendedName>
        <fullName evidence="3">histidine kinase</fullName>
        <ecNumber evidence="3">2.7.13.3</ecNumber>
    </recommendedName>
</protein>
<comment type="subcellular location">
    <subcellularLocation>
        <location evidence="2">Cell membrane</location>
        <topology evidence="2">Multi-pass membrane protein</topology>
    </subcellularLocation>
</comment>
<dbReference type="InterPro" id="IPR005467">
    <property type="entry name" value="His_kinase_dom"/>
</dbReference>
<dbReference type="InterPro" id="IPR003594">
    <property type="entry name" value="HATPase_dom"/>
</dbReference>
<keyword evidence="10" id="KW-1133">Transmembrane helix</keyword>
<dbReference type="SUPFAM" id="SSF158472">
    <property type="entry name" value="HAMP domain-like"/>
    <property type="match status" value="1"/>
</dbReference>
<feature type="domain" description="HAMP" evidence="12">
    <location>
        <begin position="191"/>
        <end position="246"/>
    </location>
</feature>
<evidence type="ECO:0000313" key="14">
    <source>
        <dbReference type="Proteomes" id="UP000324324"/>
    </source>
</evidence>
<dbReference type="EC" id="2.7.13.3" evidence="3"/>
<evidence type="ECO:0000259" key="11">
    <source>
        <dbReference type="PROSITE" id="PS50109"/>
    </source>
</evidence>
<proteinExistence type="predicted"/>
<dbReference type="RefSeq" id="WP_150082478.1">
    <property type="nucleotide sequence ID" value="NZ_VWRN01000019.1"/>
</dbReference>
<dbReference type="Gene3D" id="1.10.287.130">
    <property type="match status" value="1"/>
</dbReference>
<keyword evidence="14" id="KW-1185">Reference proteome</keyword>
<dbReference type="AlphaFoldDB" id="A0A5M8B005"/>
<evidence type="ECO:0000256" key="9">
    <source>
        <dbReference type="ARBA" id="ARBA00022840"/>
    </source>
</evidence>
<evidence type="ECO:0000256" key="8">
    <source>
        <dbReference type="ARBA" id="ARBA00022777"/>
    </source>
</evidence>
<reference evidence="13 14" key="1">
    <citation type="submission" date="2019-09" db="EMBL/GenBank/DDBJ databases">
        <title>Isolation of a novel species in the genus Cupriavidus from patients with sepsis using whole genome sequencing.</title>
        <authorList>
            <person name="Kweon O.J."/>
            <person name="Lee M.-K."/>
        </authorList>
    </citation>
    <scope>NUCLEOTIDE SEQUENCE [LARGE SCALE GENOMIC DNA]</scope>
    <source>
        <strain evidence="13 14">MKL-01</strain>
    </source>
</reference>
<dbReference type="PROSITE" id="PS50109">
    <property type="entry name" value="HIS_KIN"/>
    <property type="match status" value="1"/>
</dbReference>
<dbReference type="PRINTS" id="PR00344">
    <property type="entry name" value="BCTRLSENSOR"/>
</dbReference>
<feature type="transmembrane region" description="Helical" evidence="10">
    <location>
        <begin position="12"/>
        <end position="35"/>
    </location>
</feature>
<keyword evidence="8 13" id="KW-0418">Kinase</keyword>
<dbReference type="InterPro" id="IPR036097">
    <property type="entry name" value="HisK_dim/P_sf"/>
</dbReference>
<comment type="caution">
    <text evidence="13">The sequence shown here is derived from an EMBL/GenBank/DDBJ whole genome shotgun (WGS) entry which is preliminary data.</text>
</comment>
<name>A0A5M8B005_9BURK</name>
<evidence type="ECO:0000259" key="12">
    <source>
        <dbReference type="PROSITE" id="PS50885"/>
    </source>
</evidence>
<evidence type="ECO:0000256" key="1">
    <source>
        <dbReference type="ARBA" id="ARBA00000085"/>
    </source>
</evidence>
<dbReference type="Proteomes" id="UP000324324">
    <property type="component" value="Unassembled WGS sequence"/>
</dbReference>
<dbReference type="GO" id="GO:0005524">
    <property type="term" value="F:ATP binding"/>
    <property type="evidence" value="ECO:0007669"/>
    <property type="project" value="UniProtKB-KW"/>
</dbReference>
<evidence type="ECO:0000313" key="13">
    <source>
        <dbReference type="EMBL" id="KAA6129248.1"/>
    </source>
</evidence>
<dbReference type="InterPro" id="IPR003660">
    <property type="entry name" value="HAMP_dom"/>
</dbReference>
<dbReference type="SMART" id="SM00304">
    <property type="entry name" value="HAMP"/>
    <property type="match status" value="1"/>
</dbReference>
<dbReference type="InterPro" id="IPR004358">
    <property type="entry name" value="Sig_transdc_His_kin-like_C"/>
</dbReference>
<organism evidence="13 14">
    <name type="scientific">Cupriavidus cauae</name>
    <dbReference type="NCBI Taxonomy" id="2608999"/>
    <lineage>
        <taxon>Bacteria</taxon>
        <taxon>Pseudomonadati</taxon>
        <taxon>Pseudomonadota</taxon>
        <taxon>Betaproteobacteria</taxon>
        <taxon>Burkholderiales</taxon>
        <taxon>Burkholderiaceae</taxon>
        <taxon>Cupriavidus</taxon>
    </lineage>
</organism>
<dbReference type="EMBL" id="VWRN01000019">
    <property type="protein sequence ID" value="KAA6129248.1"/>
    <property type="molecule type" value="Genomic_DNA"/>
</dbReference>
<comment type="catalytic activity">
    <reaction evidence="1">
        <text>ATP + protein L-histidine = ADP + protein N-phospho-L-histidine.</text>
        <dbReference type="EC" id="2.7.13.3"/>
    </reaction>
</comment>
<keyword evidence="5" id="KW-0597">Phosphoprotein</keyword>
<gene>
    <name evidence="13" type="ORF">F1599_05685</name>
</gene>
<dbReference type="InterPro" id="IPR003661">
    <property type="entry name" value="HisK_dim/P_dom"/>
</dbReference>
<dbReference type="SMART" id="SM00388">
    <property type="entry name" value="HisKA"/>
    <property type="match status" value="1"/>
</dbReference>
<dbReference type="SUPFAM" id="SSF47384">
    <property type="entry name" value="Homodimeric domain of signal transducing histidine kinase"/>
    <property type="match status" value="1"/>
</dbReference>
<keyword evidence="4" id="KW-1003">Cell membrane</keyword>
<dbReference type="Gene3D" id="3.30.565.10">
    <property type="entry name" value="Histidine kinase-like ATPase, C-terminal domain"/>
    <property type="match status" value="1"/>
</dbReference>
<evidence type="ECO:0000256" key="7">
    <source>
        <dbReference type="ARBA" id="ARBA00022741"/>
    </source>
</evidence>
<keyword evidence="9" id="KW-0067">ATP-binding</keyword>
<dbReference type="GO" id="GO:0005886">
    <property type="term" value="C:plasma membrane"/>
    <property type="evidence" value="ECO:0007669"/>
    <property type="project" value="UniProtKB-SubCell"/>
</dbReference>
<keyword evidence="6" id="KW-0808">Transferase</keyword>
<dbReference type="CDD" id="cd00082">
    <property type="entry name" value="HisKA"/>
    <property type="match status" value="1"/>
</dbReference>